<reference evidence="4 5" key="1">
    <citation type="submission" date="2018-06" db="EMBL/GenBank/DDBJ databases">
        <title>The complete genome sequence of a nosiheptide producer Streptomyces actuosus ATCC 25421: deducing the ability of producing a new class III lantibiotics.</title>
        <authorList>
            <person name="Liu W."/>
            <person name="Sun F."/>
            <person name="Hu Y."/>
        </authorList>
    </citation>
    <scope>NUCLEOTIDE SEQUENCE [LARGE SCALE GENOMIC DNA]</scope>
    <source>
        <strain evidence="4 5">ATCC 25421</strain>
    </source>
</reference>
<dbReference type="InterPro" id="IPR011251">
    <property type="entry name" value="Luciferase-like_dom"/>
</dbReference>
<dbReference type="InterPro" id="IPR036661">
    <property type="entry name" value="Luciferase-like_sf"/>
</dbReference>
<dbReference type="KEGG" id="sact:DMT42_25170"/>
<organism evidence="4 5">
    <name type="scientific">Streptomyces actuosus</name>
    <dbReference type="NCBI Taxonomy" id="1885"/>
    <lineage>
        <taxon>Bacteria</taxon>
        <taxon>Bacillati</taxon>
        <taxon>Actinomycetota</taxon>
        <taxon>Actinomycetes</taxon>
        <taxon>Kitasatosporales</taxon>
        <taxon>Streptomycetaceae</taxon>
        <taxon>Streptomyces</taxon>
    </lineage>
</organism>
<dbReference type="PANTHER" id="PTHR30137">
    <property type="entry name" value="LUCIFERASE-LIKE MONOOXYGENASE"/>
    <property type="match status" value="1"/>
</dbReference>
<dbReference type="Pfam" id="PF00296">
    <property type="entry name" value="Bac_luciferase"/>
    <property type="match status" value="1"/>
</dbReference>
<evidence type="ECO:0000259" key="3">
    <source>
        <dbReference type="Pfam" id="PF00296"/>
    </source>
</evidence>
<feature type="domain" description="Luciferase-like" evidence="3">
    <location>
        <begin position="1"/>
        <end position="315"/>
    </location>
</feature>
<dbReference type="GO" id="GO:0016705">
    <property type="term" value="F:oxidoreductase activity, acting on paired donors, with incorporation or reduction of molecular oxygen"/>
    <property type="evidence" value="ECO:0007669"/>
    <property type="project" value="InterPro"/>
</dbReference>
<dbReference type="GO" id="GO:0005829">
    <property type="term" value="C:cytosol"/>
    <property type="evidence" value="ECO:0007669"/>
    <property type="project" value="TreeGrafter"/>
</dbReference>
<evidence type="ECO:0000256" key="2">
    <source>
        <dbReference type="ARBA" id="ARBA00023033"/>
    </source>
</evidence>
<evidence type="ECO:0000313" key="4">
    <source>
        <dbReference type="EMBL" id="AWT45249.1"/>
    </source>
</evidence>
<dbReference type="Proteomes" id="UP000247634">
    <property type="component" value="Chromosome"/>
</dbReference>
<dbReference type="AlphaFoldDB" id="A0A2U9P641"/>
<dbReference type="RefSeq" id="WP_110630124.1">
    <property type="nucleotide sequence ID" value="NZ_CP029788.1"/>
</dbReference>
<protein>
    <submittedName>
        <fullName evidence="4">LLM class flavin-dependent oxidoreductase</fullName>
    </submittedName>
</protein>
<dbReference type="InterPro" id="IPR050766">
    <property type="entry name" value="Bact_Lucif_Oxidored"/>
</dbReference>
<dbReference type="InterPro" id="IPR024011">
    <property type="entry name" value="Biosynth_lucif-like_mOase_dom"/>
</dbReference>
<dbReference type="NCBIfam" id="TIGR04020">
    <property type="entry name" value="seco_metab_LLM"/>
    <property type="match status" value="1"/>
</dbReference>
<dbReference type="Gene3D" id="3.20.20.30">
    <property type="entry name" value="Luciferase-like domain"/>
    <property type="match status" value="1"/>
</dbReference>
<dbReference type="EMBL" id="CP029788">
    <property type="protein sequence ID" value="AWT45249.1"/>
    <property type="molecule type" value="Genomic_DNA"/>
</dbReference>
<keyword evidence="1" id="KW-0560">Oxidoreductase</keyword>
<gene>
    <name evidence="4" type="ORF">DMT42_25170</name>
</gene>
<dbReference type="GO" id="GO:0004497">
    <property type="term" value="F:monooxygenase activity"/>
    <property type="evidence" value="ECO:0007669"/>
    <property type="project" value="UniProtKB-KW"/>
</dbReference>
<proteinExistence type="predicted"/>
<dbReference type="PANTHER" id="PTHR30137:SF8">
    <property type="entry name" value="BLR5498 PROTEIN"/>
    <property type="match status" value="1"/>
</dbReference>
<sequence length="346" mass="37581">MDLSLFYFAHDSTAPGQAGRYELLIEGAKLADRSGLAAVWTPERHFDPFGGAYPNPAVLGAAVAMCTRRIGIRAGSVVAPLHHPARIAEEWSVVDNLSGGRAGIAFASGWNTVDFALRPENHADRRTLVRDIAEDVRRLWRGEALATTDGLGRPVDIRAYPPAVQSELPVWLTSAGGVDTFRAAARMKAGILTHLLGQSLDEVAAKIAEYRRVAAEEHDGWSGHVVLMLHTLLGDDLDQVREQVREPFTNYLKSSANLTAKSFTGKDMDLSQLNADDMDYLAARAFDRYFETGGLFGSVERAAELLPRVAALGVDEIGCLVDFGVDSRAVLDGIDKLGKLNEIISR</sequence>
<dbReference type="SUPFAM" id="SSF51679">
    <property type="entry name" value="Bacterial luciferase-like"/>
    <property type="match status" value="1"/>
</dbReference>
<evidence type="ECO:0000256" key="1">
    <source>
        <dbReference type="ARBA" id="ARBA00023002"/>
    </source>
</evidence>
<keyword evidence="5" id="KW-1185">Reference proteome</keyword>
<accession>A0A2U9P641</accession>
<evidence type="ECO:0000313" key="5">
    <source>
        <dbReference type="Proteomes" id="UP000247634"/>
    </source>
</evidence>
<dbReference type="OrthoDB" id="5478077at2"/>
<keyword evidence="2" id="KW-0503">Monooxygenase</keyword>
<name>A0A2U9P641_STRAS</name>